<dbReference type="PANTHER" id="PTHR10622">
    <property type="entry name" value="HET DOMAIN-CONTAINING PROTEIN"/>
    <property type="match status" value="1"/>
</dbReference>
<dbReference type="Pfam" id="PF26640">
    <property type="entry name" value="DUF8212"/>
    <property type="match status" value="1"/>
</dbReference>
<dbReference type="OrthoDB" id="674604at2759"/>
<accession>A0A9P4M1D4</accession>
<dbReference type="Proteomes" id="UP000799772">
    <property type="component" value="Unassembled WGS sequence"/>
</dbReference>
<sequence>MRLLCAKDLSFHELEDDIVPPYAVLSHTWSRNEVSFEEMKNGRGKDKEGFAKILKCAEKTLEFGLDYFWIDTCCVDKRSSAELSEAINSMYKWYREAVICFAHLSGVSKNDPPHREYPTVTSLETCRWFRRGWTIQELLAPSEVIFFSEEWESVGKKSVLTKHISAITNIQEAVLACLGLPSETTRPEDVAYCLMGIFGVNMPLLYGEGDKAFLRLQEEIIKTSEDHSIFAWADELTSPCLYSGLLAQSPAHFANAGHLNFYHRGDLDPFSMTNRGLKIQLQMNPVKSPRSKHIGDATLWHAFLNCYGSSTAPTNTPSIYLVRAKELSWHKDD</sequence>
<keyword evidence="4" id="KW-1185">Reference proteome</keyword>
<evidence type="ECO:0000313" key="4">
    <source>
        <dbReference type="Proteomes" id="UP000799772"/>
    </source>
</evidence>
<reference evidence="3" key="1">
    <citation type="journal article" date="2020" name="Stud. Mycol.">
        <title>101 Dothideomycetes genomes: a test case for predicting lifestyles and emergence of pathogens.</title>
        <authorList>
            <person name="Haridas S."/>
            <person name="Albert R."/>
            <person name="Binder M."/>
            <person name="Bloem J."/>
            <person name="Labutti K."/>
            <person name="Salamov A."/>
            <person name="Andreopoulos B."/>
            <person name="Baker S."/>
            <person name="Barry K."/>
            <person name="Bills G."/>
            <person name="Bluhm B."/>
            <person name="Cannon C."/>
            <person name="Castanera R."/>
            <person name="Culley D."/>
            <person name="Daum C."/>
            <person name="Ezra D."/>
            <person name="Gonzalez J."/>
            <person name="Henrissat B."/>
            <person name="Kuo A."/>
            <person name="Liang C."/>
            <person name="Lipzen A."/>
            <person name="Lutzoni F."/>
            <person name="Magnuson J."/>
            <person name="Mondo S."/>
            <person name="Nolan M."/>
            <person name="Ohm R."/>
            <person name="Pangilinan J."/>
            <person name="Park H.-J."/>
            <person name="Ramirez L."/>
            <person name="Alfaro M."/>
            <person name="Sun H."/>
            <person name="Tritt A."/>
            <person name="Yoshinaga Y."/>
            <person name="Zwiers L.-H."/>
            <person name="Turgeon B."/>
            <person name="Goodwin S."/>
            <person name="Spatafora J."/>
            <person name="Crous P."/>
            <person name="Grigoriev I."/>
        </authorList>
    </citation>
    <scope>NUCLEOTIDE SEQUENCE</scope>
    <source>
        <strain evidence="3">CBS 133067</strain>
    </source>
</reference>
<dbReference type="InterPro" id="IPR058525">
    <property type="entry name" value="DUF8212"/>
</dbReference>
<dbReference type="Pfam" id="PF06985">
    <property type="entry name" value="HET"/>
    <property type="match status" value="1"/>
</dbReference>
<gene>
    <name evidence="3" type="ORF">NA57DRAFT_69122</name>
</gene>
<dbReference type="EMBL" id="ML978138">
    <property type="protein sequence ID" value="KAF2093325.1"/>
    <property type="molecule type" value="Genomic_DNA"/>
</dbReference>
<dbReference type="PANTHER" id="PTHR10622:SF10">
    <property type="entry name" value="HET DOMAIN-CONTAINING PROTEIN"/>
    <property type="match status" value="1"/>
</dbReference>
<feature type="domain" description="DUF8212" evidence="2">
    <location>
        <begin position="211"/>
        <end position="238"/>
    </location>
</feature>
<evidence type="ECO:0000313" key="3">
    <source>
        <dbReference type="EMBL" id="KAF2093325.1"/>
    </source>
</evidence>
<organism evidence="3 4">
    <name type="scientific">Rhizodiscina lignyota</name>
    <dbReference type="NCBI Taxonomy" id="1504668"/>
    <lineage>
        <taxon>Eukaryota</taxon>
        <taxon>Fungi</taxon>
        <taxon>Dikarya</taxon>
        <taxon>Ascomycota</taxon>
        <taxon>Pezizomycotina</taxon>
        <taxon>Dothideomycetes</taxon>
        <taxon>Pleosporomycetidae</taxon>
        <taxon>Aulographales</taxon>
        <taxon>Rhizodiscinaceae</taxon>
        <taxon>Rhizodiscina</taxon>
    </lineage>
</organism>
<protein>
    <submittedName>
        <fullName evidence="3">HET-domain-containing protein</fullName>
    </submittedName>
</protein>
<feature type="domain" description="Heterokaryon incompatibility" evidence="1">
    <location>
        <begin position="22"/>
        <end position="111"/>
    </location>
</feature>
<evidence type="ECO:0000259" key="2">
    <source>
        <dbReference type="Pfam" id="PF26640"/>
    </source>
</evidence>
<name>A0A9P4M1D4_9PEZI</name>
<dbReference type="AlphaFoldDB" id="A0A9P4M1D4"/>
<evidence type="ECO:0000259" key="1">
    <source>
        <dbReference type="Pfam" id="PF06985"/>
    </source>
</evidence>
<comment type="caution">
    <text evidence="3">The sequence shown here is derived from an EMBL/GenBank/DDBJ whole genome shotgun (WGS) entry which is preliminary data.</text>
</comment>
<dbReference type="InterPro" id="IPR010730">
    <property type="entry name" value="HET"/>
</dbReference>
<proteinExistence type="predicted"/>